<accession>A0AAV4X3M7</accession>
<evidence type="ECO:0000313" key="2">
    <source>
        <dbReference type="Proteomes" id="UP001054945"/>
    </source>
</evidence>
<dbReference type="EMBL" id="BPLR01017158">
    <property type="protein sequence ID" value="GIY89124.1"/>
    <property type="molecule type" value="Genomic_DNA"/>
</dbReference>
<evidence type="ECO:0000313" key="1">
    <source>
        <dbReference type="EMBL" id="GIY89124.1"/>
    </source>
</evidence>
<protein>
    <submittedName>
        <fullName evidence="1">Uncharacterized protein</fullName>
    </submittedName>
</protein>
<sequence>MEGALGLLLEKPGLTWQAKRNKSRAYPRDGIIKYGCGFWHEKYVGSAWFRFTPNPDCITGLLHCTSAEFENFVCFSTFIRPMEGYSDLFLSFSTLA</sequence>
<gene>
    <name evidence="1" type="ORF">CEXT_707651</name>
</gene>
<organism evidence="1 2">
    <name type="scientific">Caerostris extrusa</name>
    <name type="common">Bark spider</name>
    <name type="synonym">Caerostris bankana</name>
    <dbReference type="NCBI Taxonomy" id="172846"/>
    <lineage>
        <taxon>Eukaryota</taxon>
        <taxon>Metazoa</taxon>
        <taxon>Ecdysozoa</taxon>
        <taxon>Arthropoda</taxon>
        <taxon>Chelicerata</taxon>
        <taxon>Arachnida</taxon>
        <taxon>Araneae</taxon>
        <taxon>Araneomorphae</taxon>
        <taxon>Entelegynae</taxon>
        <taxon>Araneoidea</taxon>
        <taxon>Araneidae</taxon>
        <taxon>Caerostris</taxon>
    </lineage>
</organism>
<reference evidence="1 2" key="1">
    <citation type="submission" date="2021-06" db="EMBL/GenBank/DDBJ databases">
        <title>Caerostris extrusa draft genome.</title>
        <authorList>
            <person name="Kono N."/>
            <person name="Arakawa K."/>
        </authorList>
    </citation>
    <scope>NUCLEOTIDE SEQUENCE [LARGE SCALE GENOMIC DNA]</scope>
</reference>
<proteinExistence type="predicted"/>
<dbReference type="Proteomes" id="UP001054945">
    <property type="component" value="Unassembled WGS sequence"/>
</dbReference>
<name>A0AAV4X3M7_CAEEX</name>
<dbReference type="AlphaFoldDB" id="A0AAV4X3M7"/>
<keyword evidence="2" id="KW-1185">Reference proteome</keyword>
<comment type="caution">
    <text evidence="1">The sequence shown here is derived from an EMBL/GenBank/DDBJ whole genome shotgun (WGS) entry which is preliminary data.</text>
</comment>